<name>A0AA94HLH1_9MICO</name>
<gene>
    <name evidence="2" type="ORF">SAMN04487783_0868</name>
</gene>
<comment type="caution">
    <text evidence="2">The sequence shown here is derived from an EMBL/GenBank/DDBJ whole genome shotgun (WGS) entry which is preliminary data.</text>
</comment>
<keyword evidence="3" id="KW-1185">Reference proteome</keyword>
<proteinExistence type="predicted"/>
<feature type="transmembrane region" description="Helical" evidence="1">
    <location>
        <begin position="180"/>
        <end position="201"/>
    </location>
</feature>
<evidence type="ECO:0000313" key="3">
    <source>
        <dbReference type="Proteomes" id="UP000198506"/>
    </source>
</evidence>
<feature type="transmembrane region" description="Helical" evidence="1">
    <location>
        <begin position="55"/>
        <end position="75"/>
    </location>
</feature>
<dbReference type="RefSeq" id="WP_092916315.1">
    <property type="nucleotide sequence ID" value="NZ_FOZN01000002.1"/>
</dbReference>
<dbReference type="AlphaFoldDB" id="A0AA94HLH1"/>
<evidence type="ECO:0000313" key="2">
    <source>
        <dbReference type="EMBL" id="SFS06729.1"/>
    </source>
</evidence>
<sequence length="216" mass="22098">MTASTPIAASTTVGRSDEVHRRLQLWGGGAAIVGTLLGLAPQLLLMLPLQSPLPLGQVSTIAGGLLMVLAAVLLAKAFVGDHAAFGLAKLGGILLILFHCWWLAVVLVPSELWFFGAAGGEGWNVTRLVIGVAAGVAIATSWPVRGFNRWSMLIVAACFGLAIYGAYALIIGLGQAGADGAVLLSYLQPLSLLAFGAGHAVSGWRGTRTTGADASA</sequence>
<feature type="transmembrane region" description="Helical" evidence="1">
    <location>
        <begin position="87"/>
        <end position="108"/>
    </location>
</feature>
<feature type="transmembrane region" description="Helical" evidence="1">
    <location>
        <begin position="152"/>
        <end position="174"/>
    </location>
</feature>
<organism evidence="2 3">
    <name type="scientific">Agrococcus baldri</name>
    <dbReference type="NCBI Taxonomy" id="153730"/>
    <lineage>
        <taxon>Bacteria</taxon>
        <taxon>Bacillati</taxon>
        <taxon>Actinomycetota</taxon>
        <taxon>Actinomycetes</taxon>
        <taxon>Micrococcales</taxon>
        <taxon>Microbacteriaceae</taxon>
        <taxon>Agrococcus</taxon>
    </lineage>
</organism>
<keyword evidence="1" id="KW-0472">Membrane</keyword>
<feature type="transmembrane region" description="Helical" evidence="1">
    <location>
        <begin position="25"/>
        <end position="49"/>
    </location>
</feature>
<evidence type="ECO:0000256" key="1">
    <source>
        <dbReference type="SAM" id="Phobius"/>
    </source>
</evidence>
<keyword evidence="1" id="KW-0812">Transmembrane</keyword>
<feature type="transmembrane region" description="Helical" evidence="1">
    <location>
        <begin position="128"/>
        <end position="145"/>
    </location>
</feature>
<reference evidence="2 3" key="1">
    <citation type="submission" date="2016-10" db="EMBL/GenBank/DDBJ databases">
        <authorList>
            <person name="Varghese N."/>
            <person name="Submissions S."/>
        </authorList>
    </citation>
    <scope>NUCLEOTIDE SEQUENCE [LARGE SCALE GENOMIC DNA]</scope>
    <source>
        <strain evidence="2 3">IAM 15147</strain>
    </source>
</reference>
<accession>A0AA94HLH1</accession>
<protein>
    <submittedName>
        <fullName evidence="2">Uncharacterized protein</fullName>
    </submittedName>
</protein>
<keyword evidence="1" id="KW-1133">Transmembrane helix</keyword>
<dbReference type="EMBL" id="FOZN01000002">
    <property type="protein sequence ID" value="SFS06729.1"/>
    <property type="molecule type" value="Genomic_DNA"/>
</dbReference>
<dbReference type="Proteomes" id="UP000198506">
    <property type="component" value="Unassembled WGS sequence"/>
</dbReference>